<name>A0A0E9RQC0_ANGAN</name>
<protein>
    <submittedName>
        <fullName evidence="1">Uncharacterized protein</fullName>
    </submittedName>
</protein>
<dbReference type="AlphaFoldDB" id="A0A0E9RQC0"/>
<accession>A0A0E9RQC0</accession>
<dbReference type="EMBL" id="GBXM01077288">
    <property type="protein sequence ID" value="JAH31289.1"/>
    <property type="molecule type" value="Transcribed_RNA"/>
</dbReference>
<reference evidence="1" key="1">
    <citation type="submission" date="2014-11" db="EMBL/GenBank/DDBJ databases">
        <authorList>
            <person name="Amaro Gonzalez C."/>
        </authorList>
    </citation>
    <scope>NUCLEOTIDE SEQUENCE</scope>
</reference>
<reference evidence="1" key="2">
    <citation type="journal article" date="2015" name="Fish Shellfish Immunol.">
        <title>Early steps in the European eel (Anguilla anguilla)-Vibrio vulnificus interaction in the gills: Role of the RtxA13 toxin.</title>
        <authorList>
            <person name="Callol A."/>
            <person name="Pajuelo D."/>
            <person name="Ebbesson L."/>
            <person name="Teles M."/>
            <person name="MacKenzie S."/>
            <person name="Amaro C."/>
        </authorList>
    </citation>
    <scope>NUCLEOTIDE SEQUENCE</scope>
</reference>
<proteinExistence type="predicted"/>
<evidence type="ECO:0000313" key="1">
    <source>
        <dbReference type="EMBL" id="JAH31289.1"/>
    </source>
</evidence>
<organism evidence="1">
    <name type="scientific">Anguilla anguilla</name>
    <name type="common">European freshwater eel</name>
    <name type="synonym">Muraena anguilla</name>
    <dbReference type="NCBI Taxonomy" id="7936"/>
    <lineage>
        <taxon>Eukaryota</taxon>
        <taxon>Metazoa</taxon>
        <taxon>Chordata</taxon>
        <taxon>Craniata</taxon>
        <taxon>Vertebrata</taxon>
        <taxon>Euteleostomi</taxon>
        <taxon>Actinopterygii</taxon>
        <taxon>Neopterygii</taxon>
        <taxon>Teleostei</taxon>
        <taxon>Anguilliformes</taxon>
        <taxon>Anguillidae</taxon>
        <taxon>Anguilla</taxon>
    </lineage>
</organism>
<sequence>MLRHWHKTQERGMCLGKVSDAVVKSWRTTMFASFMVPFNQLPIKAFGIRHVDFVAKKQLK</sequence>